<feature type="non-terminal residue" evidence="4">
    <location>
        <position position="256"/>
    </location>
</feature>
<dbReference type="InterPro" id="IPR013519">
    <property type="entry name" value="Int_alpha_beta-p"/>
</dbReference>
<dbReference type="PANTHER" id="PTHR23220">
    <property type="entry name" value="INTEGRIN ALPHA"/>
    <property type="match status" value="1"/>
</dbReference>
<dbReference type="OrthoDB" id="5317514at2759"/>
<dbReference type="GO" id="GO:0005178">
    <property type="term" value="F:integrin binding"/>
    <property type="evidence" value="ECO:0007669"/>
    <property type="project" value="TreeGrafter"/>
</dbReference>
<dbReference type="SMART" id="SM00191">
    <property type="entry name" value="Int_alpha"/>
    <property type="match status" value="2"/>
</dbReference>
<dbReference type="AlphaFoldDB" id="A0A212C8C6"/>
<dbReference type="PANTHER" id="PTHR23220:SF23">
    <property type="entry name" value="INTEGRIN ALPHA-2"/>
    <property type="match status" value="1"/>
</dbReference>
<dbReference type="GO" id="GO:0009897">
    <property type="term" value="C:external side of plasma membrane"/>
    <property type="evidence" value="ECO:0007669"/>
    <property type="project" value="TreeGrafter"/>
</dbReference>
<evidence type="ECO:0000313" key="4">
    <source>
        <dbReference type="EMBL" id="OWK02239.1"/>
    </source>
</evidence>
<evidence type="ECO:0000256" key="2">
    <source>
        <dbReference type="PROSITE-ProRule" id="PRU00803"/>
    </source>
</evidence>
<comment type="subcellular location">
    <subcellularLocation>
        <location evidence="3">Membrane</location>
        <topology evidence="3">Single-pass type I membrane protein</topology>
    </subcellularLocation>
</comment>
<organism evidence="4 5">
    <name type="scientific">Cervus elaphus hippelaphus</name>
    <name type="common">European red deer</name>
    <dbReference type="NCBI Taxonomy" id="46360"/>
    <lineage>
        <taxon>Eukaryota</taxon>
        <taxon>Metazoa</taxon>
        <taxon>Chordata</taxon>
        <taxon>Craniata</taxon>
        <taxon>Vertebrata</taxon>
        <taxon>Euteleostomi</taxon>
        <taxon>Mammalia</taxon>
        <taxon>Eutheria</taxon>
        <taxon>Laurasiatheria</taxon>
        <taxon>Artiodactyla</taxon>
        <taxon>Ruminantia</taxon>
        <taxon>Pecora</taxon>
        <taxon>Cervidae</taxon>
        <taxon>Cervinae</taxon>
        <taxon>Cervus</taxon>
    </lineage>
</organism>
<evidence type="ECO:0000313" key="5">
    <source>
        <dbReference type="Proteomes" id="UP000242450"/>
    </source>
</evidence>
<dbReference type="InterPro" id="IPR028994">
    <property type="entry name" value="Integrin_alpha_N"/>
</dbReference>
<dbReference type="SUPFAM" id="SSF53300">
    <property type="entry name" value="vWA-like"/>
    <property type="match status" value="1"/>
</dbReference>
<comment type="caution">
    <text evidence="4">The sequence shown here is derived from an EMBL/GenBank/DDBJ whole genome shotgun (WGS) entry which is preliminary data.</text>
</comment>
<gene>
    <name evidence="4" type="ORF">Celaphus_00017997</name>
</gene>
<accession>A0A212C8C6</accession>
<reference evidence="4 5" key="1">
    <citation type="journal article" date="2018" name="Mol. Genet. Genomics">
        <title>The red deer Cervus elaphus genome CerEla1.0: sequencing, annotating, genes, and chromosomes.</title>
        <authorList>
            <person name="Bana N.A."/>
            <person name="Nyiri A."/>
            <person name="Nagy J."/>
            <person name="Frank K."/>
            <person name="Nagy T."/>
            <person name="Steger V."/>
            <person name="Schiller M."/>
            <person name="Lakatos P."/>
            <person name="Sugar L."/>
            <person name="Horn P."/>
            <person name="Barta E."/>
            <person name="Orosz L."/>
        </authorList>
    </citation>
    <scope>NUCLEOTIDE SEQUENCE [LARGE SCALE GENOMIC DNA]</scope>
    <source>
        <strain evidence="4">Hungarian</strain>
    </source>
</reference>
<dbReference type="GO" id="GO:0007229">
    <property type="term" value="P:integrin-mediated signaling pathway"/>
    <property type="evidence" value="ECO:0007669"/>
    <property type="project" value="UniProtKB-KW"/>
</dbReference>
<dbReference type="GO" id="GO:0033627">
    <property type="term" value="P:cell adhesion mediated by integrin"/>
    <property type="evidence" value="ECO:0007669"/>
    <property type="project" value="TreeGrafter"/>
</dbReference>
<keyword evidence="3" id="KW-0401">Integrin</keyword>
<dbReference type="Gene3D" id="2.130.10.130">
    <property type="entry name" value="Integrin alpha, N-terminal"/>
    <property type="match status" value="1"/>
</dbReference>
<dbReference type="GO" id="GO:0007160">
    <property type="term" value="P:cell-matrix adhesion"/>
    <property type="evidence" value="ECO:0007669"/>
    <property type="project" value="TreeGrafter"/>
</dbReference>
<dbReference type="PROSITE" id="PS51470">
    <property type="entry name" value="FG_GAP"/>
    <property type="match status" value="2"/>
</dbReference>
<dbReference type="Proteomes" id="UP000242450">
    <property type="component" value="Chromosome 25"/>
</dbReference>
<dbReference type="InterPro" id="IPR000413">
    <property type="entry name" value="Integrin_alpha"/>
</dbReference>
<dbReference type="SUPFAM" id="SSF69318">
    <property type="entry name" value="Integrin alpha N-terminal domain"/>
    <property type="match status" value="1"/>
</dbReference>
<dbReference type="InterPro" id="IPR036465">
    <property type="entry name" value="vWFA_dom_sf"/>
</dbReference>
<dbReference type="EMBL" id="MKHE01000025">
    <property type="protein sequence ID" value="OWK02239.1"/>
    <property type="molecule type" value="Genomic_DNA"/>
</dbReference>
<keyword evidence="1" id="KW-0325">Glycoprotein</keyword>
<proteinExistence type="inferred from homology"/>
<keyword evidence="3" id="KW-0675">Receptor</keyword>
<evidence type="ECO:0000256" key="3">
    <source>
        <dbReference type="RuleBase" id="RU003762"/>
    </source>
</evidence>
<evidence type="ECO:0000256" key="1">
    <source>
        <dbReference type="ARBA" id="ARBA00023180"/>
    </source>
</evidence>
<dbReference type="GO" id="GO:0008305">
    <property type="term" value="C:integrin complex"/>
    <property type="evidence" value="ECO:0007669"/>
    <property type="project" value="InterPro"/>
</dbReference>
<feature type="repeat" description="FG-GAP" evidence="2">
    <location>
        <begin position="211"/>
        <end position="256"/>
    </location>
</feature>
<feature type="repeat" description="FG-GAP" evidence="2">
    <location>
        <begin position="114"/>
        <end position="168"/>
    </location>
</feature>
<keyword evidence="3" id="KW-0130">Cell adhesion</keyword>
<keyword evidence="5" id="KW-1185">Reference proteome</keyword>
<dbReference type="GO" id="GO:0098609">
    <property type="term" value="P:cell-cell adhesion"/>
    <property type="evidence" value="ECO:0007669"/>
    <property type="project" value="TreeGrafter"/>
</dbReference>
<comment type="similarity">
    <text evidence="3">Belongs to the integrin alpha chain family.</text>
</comment>
<dbReference type="PRINTS" id="PR01185">
    <property type="entry name" value="INTEGRINA"/>
</dbReference>
<name>A0A212C8C6_CEREH</name>
<sequence length="256" mass="27850">MVVVTDGESHDGSKLKAVIDQCNKDNILRFGIAVLGYLNRNALDTKNLIKEIKAIASTVQGGDNFQMEMSQVGFSAEYSPQNNILMLGAVGAYDWSGTVVQKTLHGHLIFSKQAFEQILQDRNHSSYLGYSVASISTGNSVHFVAGAPRANYTGQIVLYSVNGNGNVTVIQSHRVDVNKDTITDVLLVGAPMYMNDLKKEEGRVYLFTITKKILGSDRAFSSHLQYFGRSLDGYGDLNGDSITDVSVGAFGQVVQL</sequence>
<protein>
    <submittedName>
        <fullName evidence="4">ITGA2</fullName>
    </submittedName>
</protein>